<keyword evidence="3" id="KW-1185">Reference proteome</keyword>
<dbReference type="EMBL" id="JABBWE010000029">
    <property type="protein sequence ID" value="KAG1793590.1"/>
    <property type="molecule type" value="Genomic_DNA"/>
</dbReference>
<feature type="region of interest" description="Disordered" evidence="1">
    <location>
        <begin position="1"/>
        <end position="63"/>
    </location>
</feature>
<dbReference type="GeneID" id="64602308"/>
<evidence type="ECO:0000313" key="2">
    <source>
        <dbReference type="EMBL" id="KAG1793590.1"/>
    </source>
</evidence>
<dbReference type="OrthoDB" id="2693131at2759"/>
<sequence>MSKENVPGTFPLSSPDPTGKTSVDAGTLDLGVDSAWTRGNEVTAGVERSLSQRAEPPTSDQLSSDLWLGALGAPSKLSLSAPGISDDVVGEINKIDATSTDEEINTMPSAHMSWFDLPDDDELGEVPEFPVLYPSVRALESTPQIIEELLVTSDKLERKLGNEKTHRDERTEQWATEATRQRVPKETRGLGNRTLFSKAGYEKKDLTGRY</sequence>
<reference evidence="2" key="1">
    <citation type="journal article" date="2020" name="New Phytol.">
        <title>Comparative genomics reveals dynamic genome evolution in host specialist ectomycorrhizal fungi.</title>
        <authorList>
            <person name="Lofgren L.A."/>
            <person name="Nguyen N.H."/>
            <person name="Vilgalys R."/>
            <person name="Ruytinx J."/>
            <person name="Liao H.L."/>
            <person name="Branco S."/>
            <person name="Kuo A."/>
            <person name="LaButti K."/>
            <person name="Lipzen A."/>
            <person name="Andreopoulos W."/>
            <person name="Pangilinan J."/>
            <person name="Riley R."/>
            <person name="Hundley H."/>
            <person name="Na H."/>
            <person name="Barry K."/>
            <person name="Grigoriev I.V."/>
            <person name="Stajich J.E."/>
            <person name="Kennedy P.G."/>
        </authorList>
    </citation>
    <scope>NUCLEOTIDE SEQUENCE</scope>
    <source>
        <strain evidence="2">S12</strain>
    </source>
</reference>
<feature type="compositionally biased region" description="Polar residues" evidence="1">
    <location>
        <begin position="11"/>
        <end position="21"/>
    </location>
</feature>
<accession>A0A9P7DHF0</accession>
<evidence type="ECO:0000256" key="1">
    <source>
        <dbReference type="SAM" id="MobiDB-lite"/>
    </source>
</evidence>
<dbReference type="RefSeq" id="XP_041159988.1">
    <property type="nucleotide sequence ID" value="XM_041308544.1"/>
</dbReference>
<feature type="region of interest" description="Disordered" evidence="1">
    <location>
        <begin position="160"/>
        <end position="196"/>
    </location>
</feature>
<organism evidence="2 3">
    <name type="scientific">Suillus plorans</name>
    <dbReference type="NCBI Taxonomy" id="116603"/>
    <lineage>
        <taxon>Eukaryota</taxon>
        <taxon>Fungi</taxon>
        <taxon>Dikarya</taxon>
        <taxon>Basidiomycota</taxon>
        <taxon>Agaricomycotina</taxon>
        <taxon>Agaricomycetes</taxon>
        <taxon>Agaricomycetidae</taxon>
        <taxon>Boletales</taxon>
        <taxon>Suillineae</taxon>
        <taxon>Suillaceae</taxon>
        <taxon>Suillus</taxon>
    </lineage>
</organism>
<feature type="compositionally biased region" description="Basic and acidic residues" evidence="1">
    <location>
        <begin position="179"/>
        <end position="188"/>
    </location>
</feature>
<protein>
    <submittedName>
        <fullName evidence="2">Uncharacterized protein</fullName>
    </submittedName>
</protein>
<gene>
    <name evidence="2" type="ORF">HD556DRAFT_1476806</name>
</gene>
<dbReference type="AlphaFoldDB" id="A0A9P7DHF0"/>
<proteinExistence type="predicted"/>
<feature type="compositionally biased region" description="Basic and acidic residues" evidence="1">
    <location>
        <begin position="160"/>
        <end position="172"/>
    </location>
</feature>
<evidence type="ECO:0000313" key="3">
    <source>
        <dbReference type="Proteomes" id="UP000719766"/>
    </source>
</evidence>
<comment type="caution">
    <text evidence="2">The sequence shown here is derived from an EMBL/GenBank/DDBJ whole genome shotgun (WGS) entry which is preliminary data.</text>
</comment>
<name>A0A9P7DHF0_9AGAM</name>
<dbReference type="Proteomes" id="UP000719766">
    <property type="component" value="Unassembled WGS sequence"/>
</dbReference>